<accession>A0A6A6Z1F4</accession>
<reference evidence="3 5" key="1">
    <citation type="journal article" date="2020" name="Stud. Mycol.">
        <title>101 Dothideomycetes genomes: a test case for predicting lifestyles and emergence of pathogens.</title>
        <authorList>
            <person name="Haridas S."/>
            <person name="Albert R."/>
            <person name="Binder M."/>
            <person name="Bloem J."/>
            <person name="Labutti K."/>
            <person name="Salamov A."/>
            <person name="Andreopoulos B."/>
            <person name="Baker S."/>
            <person name="Barry K."/>
            <person name="Bills G."/>
            <person name="Bluhm B."/>
            <person name="Cannon C."/>
            <person name="Castanera R."/>
            <person name="Culley D."/>
            <person name="Daum C."/>
            <person name="Ezra D."/>
            <person name="Gonzalez J."/>
            <person name="Henrissat B."/>
            <person name="Kuo A."/>
            <person name="Liang C."/>
            <person name="Lipzen A."/>
            <person name="Lutzoni F."/>
            <person name="Magnuson J."/>
            <person name="Mondo S."/>
            <person name="Nolan M."/>
            <person name="Ohm R."/>
            <person name="Pangilinan J."/>
            <person name="Park H.-J."/>
            <person name="Ramirez L."/>
            <person name="Alfaro M."/>
            <person name="Sun H."/>
            <person name="Tritt A."/>
            <person name="Yoshinaga Y."/>
            <person name="Zwiers L.-H."/>
            <person name="Turgeon B."/>
            <person name="Goodwin S."/>
            <person name="Spatafora J."/>
            <person name="Crous P."/>
            <person name="Grigoriev I."/>
        </authorList>
    </citation>
    <scope>NUCLEOTIDE SEQUENCE</scope>
    <source>
        <strain evidence="3 5">CBS 304.34</strain>
    </source>
</reference>
<dbReference type="PROSITE" id="PS50097">
    <property type="entry name" value="BTB"/>
    <property type="match status" value="1"/>
</dbReference>
<feature type="compositionally biased region" description="Polar residues" evidence="1">
    <location>
        <begin position="47"/>
        <end position="57"/>
    </location>
</feature>
<reference evidence="5" key="3">
    <citation type="submission" date="2025-04" db="UniProtKB">
        <authorList>
            <consortium name="RefSeq"/>
        </authorList>
    </citation>
    <scope>IDENTIFICATION</scope>
    <source>
        <strain evidence="5">CBS 304.34</strain>
    </source>
</reference>
<evidence type="ECO:0000313" key="4">
    <source>
        <dbReference type="Proteomes" id="UP000504636"/>
    </source>
</evidence>
<dbReference type="CDD" id="cd18186">
    <property type="entry name" value="BTB_POZ_ZBTB_KLHL-like"/>
    <property type="match status" value="1"/>
</dbReference>
<organism evidence="3">
    <name type="scientific">Mytilinidion resinicola</name>
    <dbReference type="NCBI Taxonomy" id="574789"/>
    <lineage>
        <taxon>Eukaryota</taxon>
        <taxon>Fungi</taxon>
        <taxon>Dikarya</taxon>
        <taxon>Ascomycota</taxon>
        <taxon>Pezizomycotina</taxon>
        <taxon>Dothideomycetes</taxon>
        <taxon>Pleosporomycetidae</taxon>
        <taxon>Mytilinidiales</taxon>
        <taxon>Mytilinidiaceae</taxon>
        <taxon>Mytilinidion</taxon>
    </lineage>
</organism>
<protein>
    <recommendedName>
        <fullName evidence="2">BTB domain-containing protein</fullName>
    </recommendedName>
</protein>
<dbReference type="InterPro" id="IPR000210">
    <property type="entry name" value="BTB/POZ_dom"/>
</dbReference>
<dbReference type="AlphaFoldDB" id="A0A6A6Z1F4"/>
<keyword evidence="4" id="KW-1185">Reference proteome</keyword>
<dbReference type="GeneID" id="54464274"/>
<feature type="compositionally biased region" description="Polar residues" evidence="1">
    <location>
        <begin position="66"/>
        <end position="80"/>
    </location>
</feature>
<reference evidence="5" key="2">
    <citation type="submission" date="2020-04" db="EMBL/GenBank/DDBJ databases">
        <authorList>
            <consortium name="NCBI Genome Project"/>
        </authorList>
    </citation>
    <scope>NUCLEOTIDE SEQUENCE</scope>
    <source>
        <strain evidence="5">CBS 304.34</strain>
    </source>
</reference>
<dbReference type="PANTHER" id="PTHR47843:SF2">
    <property type="entry name" value="BTB DOMAIN-CONTAINING PROTEIN"/>
    <property type="match status" value="1"/>
</dbReference>
<feature type="compositionally biased region" description="Low complexity" evidence="1">
    <location>
        <begin position="84"/>
        <end position="109"/>
    </location>
</feature>
<name>A0A6A6Z1F4_9PEZI</name>
<dbReference type="OrthoDB" id="194443at2759"/>
<feature type="domain" description="BTB" evidence="2">
    <location>
        <begin position="160"/>
        <end position="225"/>
    </location>
</feature>
<dbReference type="SUPFAM" id="SSF54695">
    <property type="entry name" value="POZ domain"/>
    <property type="match status" value="1"/>
</dbReference>
<dbReference type="PANTHER" id="PTHR47843">
    <property type="entry name" value="BTB DOMAIN-CONTAINING PROTEIN-RELATED"/>
    <property type="match status" value="1"/>
</dbReference>
<dbReference type="InterPro" id="IPR011333">
    <property type="entry name" value="SKP1/BTB/POZ_sf"/>
</dbReference>
<evidence type="ECO:0000259" key="2">
    <source>
        <dbReference type="PROSITE" id="PS50097"/>
    </source>
</evidence>
<gene>
    <name evidence="3 5" type="ORF">BDZ99DRAFT_495579</name>
</gene>
<dbReference type="EMBL" id="MU003695">
    <property type="protein sequence ID" value="KAF2814005.1"/>
    <property type="molecule type" value="Genomic_DNA"/>
</dbReference>
<evidence type="ECO:0000313" key="5">
    <source>
        <dbReference type="RefSeq" id="XP_033580969.1"/>
    </source>
</evidence>
<sequence length="403" mass="44474">MSWRRNWSPSLSCRWVCGTRHFSSASWLPRVAELGSGSGGDREEENATMTSRASSLYQHDRPPCSRPSNTKDPVTSTVLPTNIALSRSASAKSSPPSNSPVPSTTSITMSPPPSDRRLSIGPECTAEGFVPDPPRAAKRRKPSKAKSTSFAYGGLNLAGKAVQVVVGEGDHAQARTLPKALLCHQSSFFRAKCDAESVILLPEYDASAFELFVEFIYTGSFAQRSGACASWDKPGLQVLPAGSNGGDDEGVELVDKTGVHAWVLGDRLGSIGLKNYVMRFLFYHSTTTIQDHSTYIDPNAIMHAYENTKDGSKLRQFFLDATMRYWGDGNIIRKDLKEWEVLLDKEKEFRYPLFMALAEDSDSRMDKHLGPMKDYFEYYMDEEDATPAPTVKTEADARLQTAA</sequence>
<dbReference type="Proteomes" id="UP000504636">
    <property type="component" value="Unplaced"/>
</dbReference>
<evidence type="ECO:0000313" key="3">
    <source>
        <dbReference type="EMBL" id="KAF2814005.1"/>
    </source>
</evidence>
<proteinExistence type="predicted"/>
<evidence type="ECO:0000256" key="1">
    <source>
        <dbReference type="SAM" id="MobiDB-lite"/>
    </source>
</evidence>
<dbReference type="Gene3D" id="3.30.710.10">
    <property type="entry name" value="Potassium Channel Kv1.1, Chain A"/>
    <property type="match status" value="1"/>
</dbReference>
<dbReference type="RefSeq" id="XP_033580969.1">
    <property type="nucleotide sequence ID" value="XM_033723381.1"/>
</dbReference>
<feature type="region of interest" description="Disordered" evidence="1">
    <location>
        <begin position="35"/>
        <end position="145"/>
    </location>
</feature>